<reference evidence="3" key="1">
    <citation type="submission" date="2024-06" db="EMBL/GenBank/DDBJ databases">
        <title>Multi-omics analyses provide insights into the biosynthesis of the anticancer antibiotic pleurotin in Hohenbuehelia grisea.</title>
        <authorList>
            <person name="Weaver J.A."/>
            <person name="Alberti F."/>
        </authorList>
    </citation>
    <scope>NUCLEOTIDE SEQUENCE [LARGE SCALE GENOMIC DNA]</scope>
    <source>
        <strain evidence="3">T-177</strain>
    </source>
</reference>
<gene>
    <name evidence="2" type="ORF">HGRIS_005864</name>
</gene>
<organism evidence="2 3">
    <name type="scientific">Hohenbuehelia grisea</name>
    <dbReference type="NCBI Taxonomy" id="104357"/>
    <lineage>
        <taxon>Eukaryota</taxon>
        <taxon>Fungi</taxon>
        <taxon>Dikarya</taxon>
        <taxon>Basidiomycota</taxon>
        <taxon>Agaricomycotina</taxon>
        <taxon>Agaricomycetes</taxon>
        <taxon>Agaricomycetidae</taxon>
        <taxon>Agaricales</taxon>
        <taxon>Pleurotineae</taxon>
        <taxon>Pleurotaceae</taxon>
        <taxon>Hohenbuehelia</taxon>
    </lineage>
</organism>
<dbReference type="PANTHER" id="PTHR17630">
    <property type="entry name" value="DIENELACTONE HYDROLASE"/>
    <property type="match status" value="1"/>
</dbReference>
<evidence type="ECO:0000313" key="2">
    <source>
        <dbReference type="EMBL" id="KAL0960848.1"/>
    </source>
</evidence>
<name>A0ABR3K009_9AGAR</name>
<dbReference type="SUPFAM" id="SSF53474">
    <property type="entry name" value="alpha/beta-Hydrolases"/>
    <property type="match status" value="1"/>
</dbReference>
<dbReference type="PANTHER" id="PTHR17630:SF44">
    <property type="entry name" value="PROTEIN AIM2"/>
    <property type="match status" value="1"/>
</dbReference>
<dbReference type="Gene3D" id="3.40.50.1820">
    <property type="entry name" value="alpha/beta hydrolase"/>
    <property type="match status" value="1"/>
</dbReference>
<dbReference type="InterPro" id="IPR002925">
    <property type="entry name" value="Dienelactn_hydro"/>
</dbReference>
<keyword evidence="3" id="KW-1185">Reference proteome</keyword>
<evidence type="ECO:0000313" key="3">
    <source>
        <dbReference type="Proteomes" id="UP001556367"/>
    </source>
</evidence>
<evidence type="ECO:0000259" key="1">
    <source>
        <dbReference type="Pfam" id="PF01738"/>
    </source>
</evidence>
<feature type="domain" description="Dienelactone hydrolase" evidence="1">
    <location>
        <begin position="26"/>
        <end position="188"/>
    </location>
</feature>
<sequence>MSCPDCKAGTILEGEPTGVISNIDGAYLAAAPEPTTKRAVLLFTDAFGLPLVNSRLIADSYAKKLSCDVWIPDIFAGKPLIGVDQIEMQRRAGEKRPFLSLIRFYLSMIPSIPALIASRPAVVDKRLTAFIAKLQAEKQYEQIGAFGFCYGGSTACRMAGTDLLKSAVICHPGPVGLDTIKAIKIPVSWVCAEGT</sequence>
<dbReference type="InterPro" id="IPR029058">
    <property type="entry name" value="AB_hydrolase_fold"/>
</dbReference>
<dbReference type="EMBL" id="JASNQZ010000001">
    <property type="protein sequence ID" value="KAL0960848.1"/>
    <property type="molecule type" value="Genomic_DNA"/>
</dbReference>
<comment type="caution">
    <text evidence="2">The sequence shown here is derived from an EMBL/GenBank/DDBJ whole genome shotgun (WGS) entry which is preliminary data.</text>
</comment>
<proteinExistence type="predicted"/>
<dbReference type="Pfam" id="PF01738">
    <property type="entry name" value="DLH"/>
    <property type="match status" value="1"/>
</dbReference>
<protein>
    <recommendedName>
        <fullName evidence="1">Dienelactone hydrolase domain-containing protein</fullName>
    </recommendedName>
</protein>
<accession>A0ABR3K009</accession>
<dbReference type="Proteomes" id="UP001556367">
    <property type="component" value="Unassembled WGS sequence"/>
</dbReference>